<evidence type="ECO:0000259" key="6">
    <source>
        <dbReference type="PROSITE" id="PS50262"/>
    </source>
</evidence>
<feature type="transmembrane region" description="Helical" evidence="5">
    <location>
        <begin position="224"/>
        <end position="245"/>
    </location>
</feature>
<evidence type="ECO:0000313" key="8">
    <source>
        <dbReference type="Proteomes" id="UP000663882"/>
    </source>
</evidence>
<feature type="transmembrane region" description="Helical" evidence="5">
    <location>
        <begin position="180"/>
        <end position="203"/>
    </location>
</feature>
<dbReference type="PROSITE" id="PS50262">
    <property type="entry name" value="G_PROTEIN_RECEP_F1_2"/>
    <property type="match status" value="1"/>
</dbReference>
<feature type="domain" description="G-protein coupled receptors family 1 profile" evidence="6">
    <location>
        <begin position="39"/>
        <end position="279"/>
    </location>
</feature>
<protein>
    <recommendedName>
        <fullName evidence="6">G-protein coupled receptors family 1 profile domain-containing protein</fullName>
    </recommendedName>
</protein>
<sequence length="317" mass="37158">MDEHIDIRIDNQTVNETIISVFTLGRPLVIINSIGITIGTIFSILCIIKYFKTPHLRTHYTYLFYFMLIYCLLSSMIRSPTFLIGHYLKIFQYPTSLCKISTIHYLSVNIGMLTSLAYASIERHFLIFHKNGLLTWRRQLLPVTCILVYSYIIAILFTLIPTCSYIQCIPCYTTSFLYMIPWLIISFFIPQLVMIISTIYLLFRLYQRRTMFNRRPEWSALQKIVIQMSIYVIWSCLCFCPISFYNLSIIVDLSLFSPDLQTVMIIIHTTILQSYPILTFISMLLFTLRKKAQRRNHSNLKLNNIATIITPPSDRQS</sequence>
<gene>
    <name evidence="7" type="ORF">RFH988_LOCUS19385</name>
</gene>
<evidence type="ECO:0000256" key="4">
    <source>
        <dbReference type="ARBA" id="ARBA00023136"/>
    </source>
</evidence>
<feature type="transmembrane region" description="Helical" evidence="5">
    <location>
        <begin position="140"/>
        <end position="160"/>
    </location>
</feature>
<organism evidence="7 8">
    <name type="scientific">Rotaria sordida</name>
    <dbReference type="NCBI Taxonomy" id="392033"/>
    <lineage>
        <taxon>Eukaryota</taxon>
        <taxon>Metazoa</taxon>
        <taxon>Spiralia</taxon>
        <taxon>Gnathifera</taxon>
        <taxon>Rotifera</taxon>
        <taxon>Eurotatoria</taxon>
        <taxon>Bdelloidea</taxon>
        <taxon>Philodinida</taxon>
        <taxon>Philodinidae</taxon>
        <taxon>Rotaria</taxon>
    </lineage>
</organism>
<dbReference type="EMBL" id="CAJNOO010001133">
    <property type="protein sequence ID" value="CAF1102363.1"/>
    <property type="molecule type" value="Genomic_DNA"/>
</dbReference>
<dbReference type="OrthoDB" id="9987718at2759"/>
<keyword evidence="4 5" id="KW-0472">Membrane</keyword>
<accession>A0A814P4E4</accession>
<feature type="transmembrane region" description="Helical" evidence="5">
    <location>
        <begin position="265"/>
        <end position="288"/>
    </location>
</feature>
<comment type="caution">
    <text evidence="7">The sequence shown here is derived from an EMBL/GenBank/DDBJ whole genome shotgun (WGS) entry which is preliminary data.</text>
</comment>
<comment type="subcellular location">
    <subcellularLocation>
        <location evidence="1">Membrane</location>
    </subcellularLocation>
</comment>
<dbReference type="CDD" id="cd00637">
    <property type="entry name" value="7tm_classA_rhodopsin-like"/>
    <property type="match status" value="1"/>
</dbReference>
<dbReference type="AlphaFoldDB" id="A0A814P4E4"/>
<dbReference type="Proteomes" id="UP000663882">
    <property type="component" value="Unassembled WGS sequence"/>
</dbReference>
<keyword evidence="2 5" id="KW-0812">Transmembrane</keyword>
<dbReference type="Gene3D" id="1.20.1070.10">
    <property type="entry name" value="Rhodopsin 7-helix transmembrane proteins"/>
    <property type="match status" value="1"/>
</dbReference>
<evidence type="ECO:0000256" key="1">
    <source>
        <dbReference type="ARBA" id="ARBA00004370"/>
    </source>
</evidence>
<feature type="transmembrane region" description="Helical" evidence="5">
    <location>
        <begin position="63"/>
        <end position="88"/>
    </location>
</feature>
<name>A0A814P4E4_9BILA</name>
<keyword evidence="3 5" id="KW-1133">Transmembrane helix</keyword>
<evidence type="ECO:0000256" key="3">
    <source>
        <dbReference type="ARBA" id="ARBA00022989"/>
    </source>
</evidence>
<reference evidence="7" key="1">
    <citation type="submission" date="2021-02" db="EMBL/GenBank/DDBJ databases">
        <authorList>
            <person name="Nowell W R."/>
        </authorList>
    </citation>
    <scope>NUCLEOTIDE SEQUENCE</scope>
</reference>
<dbReference type="InterPro" id="IPR017452">
    <property type="entry name" value="GPCR_Rhodpsn_7TM"/>
</dbReference>
<evidence type="ECO:0000256" key="5">
    <source>
        <dbReference type="SAM" id="Phobius"/>
    </source>
</evidence>
<dbReference type="GO" id="GO:0016020">
    <property type="term" value="C:membrane"/>
    <property type="evidence" value="ECO:0007669"/>
    <property type="project" value="UniProtKB-SubCell"/>
</dbReference>
<proteinExistence type="predicted"/>
<dbReference type="SUPFAM" id="SSF81321">
    <property type="entry name" value="Family A G protein-coupled receptor-like"/>
    <property type="match status" value="1"/>
</dbReference>
<evidence type="ECO:0000313" key="7">
    <source>
        <dbReference type="EMBL" id="CAF1102363.1"/>
    </source>
</evidence>
<evidence type="ECO:0000256" key="2">
    <source>
        <dbReference type="ARBA" id="ARBA00022692"/>
    </source>
</evidence>
<feature type="transmembrane region" description="Helical" evidence="5">
    <location>
        <begin position="29"/>
        <end position="51"/>
    </location>
</feature>
<feature type="transmembrane region" description="Helical" evidence="5">
    <location>
        <begin position="100"/>
        <end position="119"/>
    </location>
</feature>